<sequence length="39" mass="4603">RIARRVRRWARLRHASNAEKRISLMPMSARRLRNATSAS</sequence>
<protein>
    <submittedName>
        <fullName evidence="1">Uncharacterized protein</fullName>
    </submittedName>
</protein>
<proteinExistence type="predicted"/>
<evidence type="ECO:0000313" key="1">
    <source>
        <dbReference type="EMBL" id="AAG12416.1"/>
    </source>
</evidence>
<dbReference type="EMBL" id="AY005137">
    <property type="protein sequence ID" value="AAG12416.1"/>
    <property type="molecule type" value="Genomic_DNA"/>
</dbReference>
<dbReference type="AlphaFoldDB" id="Q93SV0"/>
<reference evidence="1" key="1">
    <citation type="journal article" date="2000" name="Science">
        <title>Molecular evidence for the early evolution of photosynthesis.</title>
        <authorList>
            <person name="Xiong J."/>
            <person name="Fischer W.M."/>
            <person name="Inoue K."/>
            <person name="Nakahara M."/>
            <person name="Bauer C.E."/>
        </authorList>
    </citation>
    <scope>NUCLEOTIDE SEQUENCE</scope>
</reference>
<accession>Q93SV0</accession>
<organism evidence="1">
    <name type="scientific">Chlorobaculum tepidum</name>
    <dbReference type="NCBI Taxonomy" id="1097"/>
    <lineage>
        <taxon>Bacteria</taxon>
        <taxon>Pseudomonadati</taxon>
        <taxon>Chlorobiota</taxon>
        <taxon>Chlorobiia</taxon>
        <taxon>Chlorobiales</taxon>
        <taxon>Chlorobiaceae</taxon>
        <taxon>Chlorobaculum</taxon>
    </lineage>
</organism>
<feature type="non-terminal residue" evidence="1">
    <location>
        <position position="1"/>
    </location>
</feature>
<name>Q93SV0_CHLTP</name>